<organism evidence="3 4">
    <name type="scientific">Seminavis robusta</name>
    <dbReference type="NCBI Taxonomy" id="568900"/>
    <lineage>
        <taxon>Eukaryota</taxon>
        <taxon>Sar</taxon>
        <taxon>Stramenopiles</taxon>
        <taxon>Ochrophyta</taxon>
        <taxon>Bacillariophyta</taxon>
        <taxon>Bacillariophyceae</taxon>
        <taxon>Bacillariophycidae</taxon>
        <taxon>Naviculales</taxon>
        <taxon>Naviculaceae</taxon>
        <taxon>Seminavis</taxon>
    </lineage>
</organism>
<feature type="chain" id="PRO_5040302239" evidence="2">
    <location>
        <begin position="26"/>
        <end position="584"/>
    </location>
</feature>
<dbReference type="AlphaFoldDB" id="A0A9N8DCK4"/>
<gene>
    <name evidence="3" type="ORF">SEMRO_82_G043720.1</name>
</gene>
<sequence length="584" mass="64805">MTPTFPRGILISVLILAAIASVVYVQKPRHSDILQGQLPPLSSSSVGSSQQLRSEGSNNIGGRRLHDKNNNRIQRETGWEEASEDDGQEQRDLALFVVIPELDDDLENSDSGLTDDNAMVIIEAAQNFTGEEDLPADLPPQNTTANEAFASATVSKPPAVPSTPMPTPRPTAWPSPRPSPRPTPRPSPRPTPRPTPRQTGNPTPIPSPRPTPRPSPTPSQKPSPRPSPRPTTAAPTSTDAPTWEPFGPIQFVGNEQNFYAPYPLGVCQGDCDSDDDCAEDLYCFQRTRYGAVPGCTGGEDFASTSDFCVWNTTWPRPDLPIVYEDFGDLQYVGNDGTFYAIYPLGPCQGDCDTDDDCAESLYCHQRNGGQNVPGCIGGDMDTTTGDFCAWNTSLPRPDPTPEMPADAFRLKLYWEEGYLWQNETFEREWCVFYNYDGYPGTGICWYGREQRNCSNSELYTGLCLDYDPRQWFTFVELGSTYSGNPDVPEVMIQTASEGSPRCLARHLSALYLSPNCNPADVQQRFFALRGSFDGIRFELGQYTGYTHENCVTNAHHPKSGEVIEFHVCEEARKLHDETSYWELF</sequence>
<keyword evidence="2" id="KW-0732">Signal</keyword>
<feature type="region of interest" description="Disordered" evidence="1">
    <location>
        <begin position="149"/>
        <end position="249"/>
    </location>
</feature>
<feature type="region of interest" description="Disordered" evidence="1">
    <location>
        <begin position="36"/>
        <end position="72"/>
    </location>
</feature>
<protein>
    <submittedName>
        <fullName evidence="3">Uncharacterized protein</fullName>
    </submittedName>
</protein>
<feature type="compositionally biased region" description="Pro residues" evidence="1">
    <location>
        <begin position="203"/>
        <end position="229"/>
    </location>
</feature>
<evidence type="ECO:0000256" key="1">
    <source>
        <dbReference type="SAM" id="MobiDB-lite"/>
    </source>
</evidence>
<evidence type="ECO:0000313" key="3">
    <source>
        <dbReference type="EMBL" id="CAB9500347.1"/>
    </source>
</evidence>
<evidence type="ECO:0000313" key="4">
    <source>
        <dbReference type="Proteomes" id="UP001153069"/>
    </source>
</evidence>
<feature type="signal peptide" evidence="2">
    <location>
        <begin position="1"/>
        <end position="25"/>
    </location>
</feature>
<feature type="compositionally biased region" description="Pro residues" evidence="1">
    <location>
        <begin position="158"/>
        <end position="195"/>
    </location>
</feature>
<feature type="compositionally biased region" description="Low complexity" evidence="1">
    <location>
        <begin position="36"/>
        <end position="52"/>
    </location>
</feature>
<evidence type="ECO:0000256" key="2">
    <source>
        <dbReference type="SAM" id="SignalP"/>
    </source>
</evidence>
<reference evidence="3" key="1">
    <citation type="submission" date="2020-06" db="EMBL/GenBank/DDBJ databases">
        <authorList>
            <consortium name="Plant Systems Biology data submission"/>
        </authorList>
    </citation>
    <scope>NUCLEOTIDE SEQUENCE</scope>
    <source>
        <strain evidence="3">D6</strain>
    </source>
</reference>
<comment type="caution">
    <text evidence="3">The sequence shown here is derived from an EMBL/GenBank/DDBJ whole genome shotgun (WGS) entry which is preliminary data.</text>
</comment>
<dbReference type="Proteomes" id="UP001153069">
    <property type="component" value="Unassembled WGS sequence"/>
</dbReference>
<dbReference type="EMBL" id="CAICTM010000081">
    <property type="protein sequence ID" value="CAB9500347.1"/>
    <property type="molecule type" value="Genomic_DNA"/>
</dbReference>
<feature type="compositionally biased region" description="Low complexity" evidence="1">
    <location>
        <begin position="230"/>
        <end position="242"/>
    </location>
</feature>
<proteinExistence type="predicted"/>
<name>A0A9N8DCK4_9STRA</name>
<keyword evidence="4" id="KW-1185">Reference proteome</keyword>
<accession>A0A9N8DCK4</accession>